<dbReference type="PANTHER" id="PTHR31521">
    <property type="entry name" value="EXPRESSED PROTEIN"/>
    <property type="match status" value="1"/>
</dbReference>
<dbReference type="InterPro" id="IPR009003">
    <property type="entry name" value="Peptidase_S1_PA"/>
</dbReference>
<dbReference type="InterPro" id="IPR057904">
    <property type="entry name" value="Nal1_C"/>
</dbReference>
<feature type="domain" description="Nal1 C-terminal" evidence="3">
    <location>
        <begin position="184"/>
        <end position="449"/>
    </location>
</feature>
<evidence type="ECO:0000259" key="3">
    <source>
        <dbReference type="Pfam" id="PF25819"/>
    </source>
</evidence>
<sequence length="587" mass="64209">MNIPSHHSHSSQSEESALDLERNYCINLNLPESSPPPFQAFPAGSQLSESNAAYFSWPACRITDAAEDRANYFGNLQKGVLPETLGRRPTGLQATTLLELMTIRAFHSKLLRRFSLGTAIGFRIRRGVLTDIPAILVFVARKVHRQWLSHAQCLPAALEGPGGVWCDVDVVEFSYYGAPAATPKEQFYTELVDGFGGSDLCIGSGSQVASQETYGTLGAIVRSRTGNRQVGFLTNRHVAVDLDYPSQKMFHPLPPSLGPGVYLGAVERATSFITDDLWYGIFAGANPETFVRADGAFIPFAEDFNRADVTTLVKGVGEIGDVHKIDLQSRIDSLVGRQVVKVGRSSGLTTGTIMAYSLEYNDEKGICFFTDFLVVGENQQTFDLEGDSGSLILLTSKNGEKPRPVGIIWGGTANRGRLKLKVGQPPENWTSGVDLGRLLDLLELDLITSLEALQAAVQEQRNASAGVDSTVGESNSSPLEWIATKDRSEEIFESIALQASVDDDSHEGLTHQFKHDEFRIEGGIEVAPSVEHQFIPSFSCRSPVNHKHQGERDLSDLRNESEEEVSVSLQLGEPRPKRRKLSDSLSS</sequence>
<evidence type="ECO:0000256" key="1">
    <source>
        <dbReference type="SAM" id="MobiDB-lite"/>
    </source>
</evidence>
<dbReference type="STRING" id="429701.A0A2G9I4V6"/>
<keyword evidence="5" id="KW-1185">Reference proteome</keyword>
<dbReference type="OrthoDB" id="1881052at2759"/>
<evidence type="ECO:0000259" key="2">
    <source>
        <dbReference type="Pfam" id="PF25608"/>
    </source>
</evidence>
<feature type="domain" description="Nal1 N-terminal" evidence="2">
    <location>
        <begin position="93"/>
        <end position="171"/>
    </location>
</feature>
<comment type="caution">
    <text evidence="4">The sequence shown here is derived from an EMBL/GenBank/DDBJ whole genome shotgun (WGS) entry which is preliminary data.</text>
</comment>
<gene>
    <name evidence="4" type="ORF">CDL12_02451</name>
</gene>
<dbReference type="AlphaFoldDB" id="A0A2G9I4V6"/>
<name>A0A2G9I4V6_9LAMI</name>
<dbReference type="InterPro" id="IPR057905">
    <property type="entry name" value="Nal1_N"/>
</dbReference>
<organism evidence="4 5">
    <name type="scientific">Handroanthus impetiginosus</name>
    <dbReference type="NCBI Taxonomy" id="429701"/>
    <lineage>
        <taxon>Eukaryota</taxon>
        <taxon>Viridiplantae</taxon>
        <taxon>Streptophyta</taxon>
        <taxon>Embryophyta</taxon>
        <taxon>Tracheophyta</taxon>
        <taxon>Spermatophyta</taxon>
        <taxon>Magnoliopsida</taxon>
        <taxon>eudicotyledons</taxon>
        <taxon>Gunneridae</taxon>
        <taxon>Pentapetalae</taxon>
        <taxon>asterids</taxon>
        <taxon>lamiids</taxon>
        <taxon>Lamiales</taxon>
        <taxon>Bignoniaceae</taxon>
        <taxon>Crescentiina</taxon>
        <taxon>Tabebuia alliance</taxon>
        <taxon>Handroanthus</taxon>
    </lineage>
</organism>
<dbReference type="Proteomes" id="UP000231279">
    <property type="component" value="Unassembled WGS sequence"/>
</dbReference>
<dbReference type="Pfam" id="PF25819">
    <property type="entry name" value="Nal1_C"/>
    <property type="match status" value="1"/>
</dbReference>
<dbReference type="EMBL" id="NKXS01000353">
    <property type="protein sequence ID" value="PIN24797.1"/>
    <property type="molecule type" value="Genomic_DNA"/>
</dbReference>
<feature type="compositionally biased region" description="Basic and acidic residues" evidence="1">
    <location>
        <begin position="548"/>
        <end position="560"/>
    </location>
</feature>
<dbReference type="Pfam" id="PF25608">
    <property type="entry name" value="NAL1_N"/>
    <property type="match status" value="1"/>
</dbReference>
<dbReference type="SUPFAM" id="SSF50494">
    <property type="entry name" value="Trypsin-like serine proteases"/>
    <property type="match status" value="1"/>
</dbReference>
<feature type="region of interest" description="Disordered" evidence="1">
    <location>
        <begin position="541"/>
        <end position="587"/>
    </location>
</feature>
<proteinExistence type="predicted"/>
<dbReference type="PANTHER" id="PTHR31521:SF2">
    <property type="entry name" value="EXPRESSED PROTEIN"/>
    <property type="match status" value="1"/>
</dbReference>
<accession>A0A2G9I4V6</accession>
<dbReference type="InterPro" id="IPR057906">
    <property type="entry name" value="Nal1"/>
</dbReference>
<evidence type="ECO:0000313" key="4">
    <source>
        <dbReference type="EMBL" id="PIN24797.1"/>
    </source>
</evidence>
<reference evidence="5" key="1">
    <citation type="journal article" date="2018" name="Gigascience">
        <title>Genome assembly of the Pink Ipe (Handroanthus impetiginosus, Bignoniaceae), a highly valued, ecologically keystone Neotropical timber forest tree.</title>
        <authorList>
            <person name="Silva-Junior O.B."/>
            <person name="Grattapaglia D."/>
            <person name="Novaes E."/>
            <person name="Collevatti R.G."/>
        </authorList>
    </citation>
    <scope>NUCLEOTIDE SEQUENCE [LARGE SCALE GENOMIC DNA]</scope>
    <source>
        <strain evidence="5">cv. UFG-1</strain>
    </source>
</reference>
<protein>
    <submittedName>
        <fullName evidence="4">Uncharacterized protein</fullName>
    </submittedName>
</protein>
<evidence type="ECO:0000313" key="5">
    <source>
        <dbReference type="Proteomes" id="UP000231279"/>
    </source>
</evidence>